<comment type="caution">
    <text evidence="7">The sequence shown here is derived from an EMBL/GenBank/DDBJ whole genome shotgun (WGS) entry which is preliminary data.</text>
</comment>
<reference evidence="8" key="1">
    <citation type="submission" date="2017-09" db="EMBL/GenBank/DDBJ databases">
        <title>Depth-based differentiation of microbial function through sediment-hosted aquifers and enrichment of novel symbionts in the deep terrestrial subsurface.</title>
        <authorList>
            <person name="Probst A.J."/>
            <person name="Ladd B."/>
            <person name="Jarett J.K."/>
            <person name="Geller-Mcgrath D.E."/>
            <person name="Sieber C.M.K."/>
            <person name="Emerson J.B."/>
            <person name="Anantharaman K."/>
            <person name="Thomas B.C."/>
            <person name="Malmstrom R."/>
            <person name="Stieglmeier M."/>
            <person name="Klingl A."/>
            <person name="Woyke T."/>
            <person name="Ryan C.M."/>
            <person name="Banfield J.F."/>
        </authorList>
    </citation>
    <scope>NUCLEOTIDE SEQUENCE [LARGE SCALE GENOMIC DNA]</scope>
</reference>
<proteinExistence type="inferred from homology"/>
<dbReference type="PANTHER" id="PTHR43238">
    <property type="entry name" value="GDP-L-FUCOSE SYNTHASE"/>
    <property type="match status" value="1"/>
</dbReference>
<dbReference type="GO" id="GO:0050577">
    <property type="term" value="F:GDP-L-fucose synthase activity"/>
    <property type="evidence" value="ECO:0007669"/>
    <property type="project" value="UniProtKB-UniRule"/>
</dbReference>
<feature type="domain" description="NAD-dependent epimerase/dehydratase" evidence="6">
    <location>
        <begin position="36"/>
        <end position="238"/>
    </location>
</feature>
<dbReference type="Gene3D" id="3.90.25.10">
    <property type="entry name" value="UDP-galactose 4-epimerase, domain 1"/>
    <property type="match status" value="1"/>
</dbReference>
<evidence type="ECO:0000256" key="4">
    <source>
        <dbReference type="ARBA" id="ARBA00023235"/>
    </source>
</evidence>
<evidence type="ECO:0000259" key="6">
    <source>
        <dbReference type="Pfam" id="PF01370"/>
    </source>
</evidence>
<dbReference type="GO" id="GO:0070401">
    <property type="term" value="F:NADP+ binding"/>
    <property type="evidence" value="ECO:0007669"/>
    <property type="project" value="UniProtKB-UniRule"/>
</dbReference>
<comment type="pathway">
    <text evidence="5">Nucleotide-sugar biosynthesis; GDP-L-fucose biosynthesis via de novo pathway; GDP-L-fucose from GDP-alpha-D-mannose: step 2/2.</text>
</comment>
<feature type="binding site" evidence="5">
    <location>
        <position position="180"/>
    </location>
    <ligand>
        <name>NADP(+)</name>
        <dbReference type="ChEBI" id="CHEBI:58349"/>
    </ligand>
</feature>
<dbReference type="InterPro" id="IPR036291">
    <property type="entry name" value="NAD(P)-bd_dom_sf"/>
</dbReference>
<keyword evidence="3 5" id="KW-0560">Oxidoreductase</keyword>
<comment type="catalytic activity">
    <reaction evidence="5">
        <text>GDP-beta-L-fucose + NADP(+) = GDP-4-dehydro-alpha-D-rhamnose + NADPH + H(+)</text>
        <dbReference type="Rhea" id="RHEA:18885"/>
        <dbReference type="ChEBI" id="CHEBI:15378"/>
        <dbReference type="ChEBI" id="CHEBI:57273"/>
        <dbReference type="ChEBI" id="CHEBI:57783"/>
        <dbReference type="ChEBI" id="CHEBI:57964"/>
        <dbReference type="ChEBI" id="CHEBI:58349"/>
        <dbReference type="EC" id="1.1.1.271"/>
    </reaction>
</comment>
<keyword evidence="2 5" id="KW-0521">NADP</keyword>
<dbReference type="CDD" id="cd05239">
    <property type="entry name" value="GDP_FS_SDR_e"/>
    <property type="match status" value="1"/>
</dbReference>
<dbReference type="GO" id="GO:0016853">
    <property type="term" value="F:isomerase activity"/>
    <property type="evidence" value="ECO:0007669"/>
    <property type="project" value="UniProtKB-KW"/>
</dbReference>
<organism evidence="7 8">
    <name type="scientific">Candidatus Shapirobacteria bacterium CG08_land_8_20_14_0_20_39_18</name>
    <dbReference type="NCBI Taxonomy" id="1974883"/>
    <lineage>
        <taxon>Bacteria</taxon>
        <taxon>Candidatus Shapironibacteriota</taxon>
    </lineage>
</organism>
<comment type="caution">
    <text evidence="5">Lacks conserved residue(s) required for the propagation of feature annotation.</text>
</comment>
<dbReference type="UniPathway" id="UPA00128">
    <property type="reaction ID" value="UER00191"/>
</dbReference>
<dbReference type="HAMAP" id="MF_00956">
    <property type="entry name" value="GDP_fucose_synth"/>
    <property type="match status" value="1"/>
</dbReference>
<evidence type="ECO:0000256" key="1">
    <source>
        <dbReference type="ARBA" id="ARBA00005959"/>
    </source>
</evidence>
<comment type="function">
    <text evidence="5">Catalyzes the two-step NADP-dependent conversion of GDP-4-dehydro-6-deoxy-D-mannose to GDP-fucose, involving an epimerase and a reductase reaction.</text>
</comment>
<dbReference type="InterPro" id="IPR028614">
    <property type="entry name" value="GDP_fucose/colitose_synth"/>
</dbReference>
<feature type="binding site" evidence="5">
    <location>
        <position position="270"/>
    </location>
    <ligand>
        <name>substrate</name>
    </ligand>
</feature>
<comment type="similarity">
    <text evidence="1 5">Belongs to the NAD(P)-dependent epimerase/dehydratase family. Fucose synthase subfamily.</text>
</comment>
<gene>
    <name evidence="5" type="primary">fcl</name>
    <name evidence="7" type="ORF">COT44_04865</name>
</gene>
<evidence type="ECO:0000256" key="2">
    <source>
        <dbReference type="ARBA" id="ARBA00022857"/>
    </source>
</evidence>
<feature type="site" description="Important for catalytic activity" evidence="5">
    <location>
        <position position="110"/>
    </location>
</feature>
<evidence type="ECO:0000256" key="5">
    <source>
        <dbReference type="HAMAP-Rule" id="MF_00956"/>
    </source>
</evidence>
<dbReference type="Pfam" id="PF01370">
    <property type="entry name" value="Epimerase"/>
    <property type="match status" value="1"/>
</dbReference>
<dbReference type="GO" id="GO:0042351">
    <property type="term" value="P:'de novo' GDP-L-fucose biosynthetic process"/>
    <property type="evidence" value="ECO:0007669"/>
    <property type="project" value="UniProtKB-UniRule"/>
</dbReference>
<evidence type="ECO:0000313" key="7">
    <source>
        <dbReference type="EMBL" id="PIU03194.1"/>
    </source>
</evidence>
<dbReference type="PANTHER" id="PTHR43238:SF1">
    <property type="entry name" value="GDP-L-FUCOSE SYNTHASE"/>
    <property type="match status" value="1"/>
</dbReference>
<dbReference type="Gene3D" id="3.40.50.720">
    <property type="entry name" value="NAD(P)-binding Rossmann-like Domain"/>
    <property type="match status" value="1"/>
</dbReference>
<feature type="binding site" evidence="5">
    <location>
        <position position="203"/>
    </location>
    <ligand>
        <name>substrate</name>
    </ligand>
</feature>
<dbReference type="SUPFAM" id="SSF51735">
    <property type="entry name" value="NAD(P)-binding Rossmann-fold domains"/>
    <property type="match status" value="1"/>
</dbReference>
<keyword evidence="4 5" id="KW-0413">Isomerase</keyword>
<protein>
    <recommendedName>
        <fullName evidence="5">GDP-L-fucose synthase</fullName>
        <ecNumber evidence="5">1.1.1.271</ecNumber>
    </recommendedName>
    <alternativeName>
        <fullName evidence="5">GDP-4-keto-6-deoxy-D-mannose-3,5-epimerase-4-reductase</fullName>
    </alternativeName>
</protein>
<dbReference type="Proteomes" id="UP000228996">
    <property type="component" value="Unassembled WGS sequence"/>
</dbReference>
<sequence>MNKNAKILIVGDKILPGKGLIAFLQKQGLTNVFSETNTGLDLLSQKSVTAFFLKEQPEYVFLGYIKAGGIAANMKYPADFIYENLEAQNNIIRAAFKNKVKKLLFYGSSCAYPKKCPQPIREEYLLEGALEKTSQPYAISKIAGIEMCRSFRQQYGTDFFSLIPATIYGPGDDFNLENGHVISSLIKRFHEAKIEKKKEIEVWGSGKPRREFIYIDDLCRASVFLMNNDFNINLINVGFGNDISIKKLAYLVKKIVGFKGKIIFNTSKPDGVLRKILDSSKINDIGWKPEFDLERGLKLTYEWYQKENNI</sequence>
<accession>A0A2M6XC09</accession>
<dbReference type="EC" id="1.1.1.271" evidence="5"/>
<dbReference type="InterPro" id="IPR001509">
    <property type="entry name" value="Epimerase_deHydtase"/>
</dbReference>
<feature type="active site" description="Proton donor/acceptor" evidence="5">
    <location>
        <position position="137"/>
    </location>
</feature>
<dbReference type="EMBL" id="PEYO01000022">
    <property type="protein sequence ID" value="PIU03194.1"/>
    <property type="molecule type" value="Genomic_DNA"/>
</dbReference>
<evidence type="ECO:0000313" key="8">
    <source>
        <dbReference type="Proteomes" id="UP000228996"/>
    </source>
</evidence>
<feature type="binding site" evidence="5">
    <location>
        <position position="141"/>
    </location>
    <ligand>
        <name>NADP(+)</name>
        <dbReference type="ChEBI" id="CHEBI:58349"/>
    </ligand>
</feature>
<dbReference type="AlphaFoldDB" id="A0A2M6XC09"/>
<evidence type="ECO:0000256" key="3">
    <source>
        <dbReference type="ARBA" id="ARBA00023002"/>
    </source>
</evidence>
<keyword evidence="5" id="KW-0511">Multifunctional enzyme</keyword>
<feature type="binding site" evidence="5">
    <location>
        <position position="210"/>
    </location>
    <ligand>
        <name>substrate</name>
    </ligand>
</feature>
<feature type="binding site" evidence="5">
    <location>
        <position position="188"/>
    </location>
    <ligand>
        <name>substrate</name>
    </ligand>
</feature>
<name>A0A2M6XC09_9BACT</name>
<feature type="site" description="Important for catalytic activity" evidence="5">
    <location>
        <position position="108"/>
    </location>
</feature>